<feature type="transmembrane region" description="Helical" evidence="1">
    <location>
        <begin position="231"/>
        <end position="250"/>
    </location>
</feature>
<proteinExistence type="predicted"/>
<keyword evidence="1" id="KW-0812">Transmembrane</keyword>
<dbReference type="EMBL" id="JAAEEH010000011">
    <property type="protein sequence ID" value="NDL67217.1"/>
    <property type="molecule type" value="Genomic_DNA"/>
</dbReference>
<dbReference type="AlphaFoldDB" id="A0A7X5KNX5"/>
<dbReference type="Pfam" id="PF06691">
    <property type="entry name" value="DUF1189"/>
    <property type="match status" value="1"/>
</dbReference>
<organism evidence="2 3">
    <name type="scientific">Anaerotalea alkaliphila</name>
    <dbReference type="NCBI Taxonomy" id="2662126"/>
    <lineage>
        <taxon>Bacteria</taxon>
        <taxon>Bacillati</taxon>
        <taxon>Bacillota</taxon>
        <taxon>Clostridia</taxon>
        <taxon>Eubacteriales</taxon>
        <taxon>Anaerotalea</taxon>
    </lineage>
</organism>
<evidence type="ECO:0000256" key="1">
    <source>
        <dbReference type="SAM" id="Phobius"/>
    </source>
</evidence>
<dbReference type="Proteomes" id="UP000461585">
    <property type="component" value="Unassembled WGS sequence"/>
</dbReference>
<gene>
    <name evidence="2" type="ORF">GXN74_05605</name>
</gene>
<name>A0A7X5KNX5_9FIRM</name>
<sequence>MFKSDFWRRVWLSFTSTSALYAFSKEPGRRALRYFFTFLVAFGLLYGAGMGYLARLSMVETIGTVRSGEFPDFRLEGGSLSILLEEPQVLQVAHLDTILIVDPDHSYSLNDLAGYTQGVLVNPDRIILSQAGNPPVPLEFSTFPDLVLDRAALAGILEAVLPYVFPAFLLVYLLVFLFSGFLKAFLVSIFGLLLKNLMVLEMPFSRIFRTTLYAASVPYLASELMNLVPFLYWPLLRQAIAFGFPLLLLYRFLGEVRRLEAPPQE</sequence>
<comment type="caution">
    <text evidence="2">The sequence shown here is derived from an EMBL/GenBank/DDBJ whole genome shotgun (WGS) entry which is preliminary data.</text>
</comment>
<keyword evidence="1" id="KW-1133">Transmembrane helix</keyword>
<feature type="transmembrane region" description="Helical" evidence="1">
    <location>
        <begin position="34"/>
        <end position="54"/>
    </location>
</feature>
<keyword evidence="3" id="KW-1185">Reference proteome</keyword>
<reference evidence="2 3" key="1">
    <citation type="submission" date="2020-01" db="EMBL/GenBank/DDBJ databases">
        <title>Anaeroalcalibacter tamaniensis gen. nov., sp. nov., moderately halophilic strictly anaerobic fermenter bacterium from mud volcano of Taman peninsula.</title>
        <authorList>
            <person name="Frolova A."/>
            <person name="Merkel A.Y."/>
            <person name="Slobodkin A.I."/>
        </authorList>
    </citation>
    <scope>NUCLEOTIDE SEQUENCE [LARGE SCALE GENOMIC DNA]</scope>
    <source>
        <strain evidence="2 3">F-3ap</strain>
    </source>
</reference>
<evidence type="ECO:0000313" key="3">
    <source>
        <dbReference type="Proteomes" id="UP000461585"/>
    </source>
</evidence>
<accession>A0A7X5KNX5</accession>
<protein>
    <submittedName>
        <fullName evidence="2">DUF1189 domain-containing protein</fullName>
    </submittedName>
</protein>
<dbReference type="InterPro" id="IPR009574">
    <property type="entry name" value="DUF1189"/>
</dbReference>
<keyword evidence="1" id="KW-0472">Membrane</keyword>
<evidence type="ECO:0000313" key="2">
    <source>
        <dbReference type="EMBL" id="NDL67217.1"/>
    </source>
</evidence>
<dbReference type="RefSeq" id="WP_162369940.1">
    <property type="nucleotide sequence ID" value="NZ_JAAEEH010000011.1"/>
</dbReference>